<sequence length="328" mass="35562">PTHRLLFREAVSGTHEPSQSPQASRSRPRGLLPSPDVLAAVRRLYDDDSNNPEAILAAAKEAQPEAIPDALFSISARVSSGLFGVSRPALVMGLTGVRDNEAVQAVVHGGDVIHIHRQPGNMPLLYLRTEAAKAALAGQRCQFIGRTLTFDSLNPLSDAFYVDVLSIRTEEVVSRMFTGFLNHGCQPVYFNFTYRAPENSITSGIVRFYFDATTCPSALVINCHVCDQISIGGILYSARARGAQAIQYHLKPNKLSERVLRVDLPDRGATATSVPAPITRREKRRRSTTPSPPCSENGAPQDGHVPKGDGEGSSLSLHPRFPQRSSGS</sequence>
<gene>
    <name evidence="2" type="ORF">PHMEG_00038273</name>
</gene>
<dbReference type="STRING" id="4795.A0A225UI65"/>
<accession>A0A225UI65</accession>
<dbReference type="EMBL" id="NBNE01017643">
    <property type="protein sequence ID" value="OWY92641.1"/>
    <property type="molecule type" value="Genomic_DNA"/>
</dbReference>
<keyword evidence="3" id="KW-1185">Reference proteome</keyword>
<evidence type="ECO:0000313" key="2">
    <source>
        <dbReference type="EMBL" id="OWY92641.1"/>
    </source>
</evidence>
<name>A0A225UI65_9STRA</name>
<evidence type="ECO:0000313" key="3">
    <source>
        <dbReference type="Proteomes" id="UP000198211"/>
    </source>
</evidence>
<organism evidence="2 3">
    <name type="scientific">Phytophthora megakarya</name>
    <dbReference type="NCBI Taxonomy" id="4795"/>
    <lineage>
        <taxon>Eukaryota</taxon>
        <taxon>Sar</taxon>
        <taxon>Stramenopiles</taxon>
        <taxon>Oomycota</taxon>
        <taxon>Peronosporomycetes</taxon>
        <taxon>Peronosporales</taxon>
        <taxon>Peronosporaceae</taxon>
        <taxon>Phytophthora</taxon>
    </lineage>
</organism>
<comment type="caution">
    <text evidence="2">The sequence shown here is derived from an EMBL/GenBank/DDBJ whole genome shotgun (WGS) entry which is preliminary data.</text>
</comment>
<dbReference type="Proteomes" id="UP000198211">
    <property type="component" value="Unassembled WGS sequence"/>
</dbReference>
<evidence type="ECO:0000256" key="1">
    <source>
        <dbReference type="SAM" id="MobiDB-lite"/>
    </source>
</evidence>
<protein>
    <submittedName>
        <fullName evidence="2">Uncharacterized protein</fullName>
    </submittedName>
</protein>
<reference evidence="3" key="1">
    <citation type="submission" date="2017-03" db="EMBL/GenBank/DDBJ databases">
        <title>Phytopthora megakarya and P. palmivora, two closely related causual agents of cacao black pod achieved similar genome size and gene model numbers by different mechanisms.</title>
        <authorList>
            <person name="Ali S."/>
            <person name="Shao J."/>
            <person name="Larry D.J."/>
            <person name="Kronmiller B."/>
            <person name="Shen D."/>
            <person name="Strem M.D."/>
            <person name="Melnick R.L."/>
            <person name="Guiltinan M.J."/>
            <person name="Tyler B.M."/>
            <person name="Meinhardt L.W."/>
            <person name="Bailey B.A."/>
        </authorList>
    </citation>
    <scope>NUCLEOTIDE SEQUENCE [LARGE SCALE GENOMIC DNA]</scope>
    <source>
        <strain evidence="3">zdho120</strain>
    </source>
</reference>
<dbReference type="AlphaFoldDB" id="A0A225UI65"/>
<feature type="region of interest" description="Disordered" evidence="1">
    <location>
        <begin position="11"/>
        <end position="32"/>
    </location>
</feature>
<feature type="non-terminal residue" evidence="2">
    <location>
        <position position="1"/>
    </location>
</feature>
<proteinExistence type="predicted"/>
<feature type="region of interest" description="Disordered" evidence="1">
    <location>
        <begin position="266"/>
        <end position="328"/>
    </location>
</feature>
<dbReference type="OrthoDB" id="162864at2759"/>